<proteinExistence type="predicted"/>
<dbReference type="EnsemblMetazoa" id="Aqu2.1.15057_001">
    <property type="protein sequence ID" value="Aqu2.1.15057_001"/>
    <property type="gene ID" value="Aqu2.1.15057"/>
</dbReference>
<name>A0A1X7TJM1_AMPQE</name>
<dbReference type="AlphaFoldDB" id="A0A1X7TJM1"/>
<sequence length="84" mass="9930">MEKFVMSTEVQTTVKRISEKRRIDSEDETKIARANLKRRSQFLEDIWKDQEDTNEDDEVAEMDKARNVLGIPSMKLIKMLKVKD</sequence>
<reference evidence="1" key="1">
    <citation type="submission" date="2017-05" db="UniProtKB">
        <authorList>
            <consortium name="EnsemblMetazoa"/>
        </authorList>
    </citation>
    <scope>IDENTIFICATION</scope>
</reference>
<accession>A0A1X7TJM1</accession>
<protein>
    <submittedName>
        <fullName evidence="1">Uncharacterized protein</fullName>
    </submittedName>
</protein>
<organism evidence="1">
    <name type="scientific">Amphimedon queenslandica</name>
    <name type="common">Sponge</name>
    <dbReference type="NCBI Taxonomy" id="400682"/>
    <lineage>
        <taxon>Eukaryota</taxon>
        <taxon>Metazoa</taxon>
        <taxon>Porifera</taxon>
        <taxon>Demospongiae</taxon>
        <taxon>Heteroscleromorpha</taxon>
        <taxon>Haplosclerida</taxon>
        <taxon>Niphatidae</taxon>
        <taxon>Amphimedon</taxon>
    </lineage>
</organism>
<evidence type="ECO:0000313" key="1">
    <source>
        <dbReference type="EnsemblMetazoa" id="Aqu2.1.15057_001"/>
    </source>
</evidence>
<dbReference type="InParanoid" id="A0A1X7TJM1"/>